<dbReference type="OrthoDB" id="1470350at2759"/>
<dbReference type="InterPro" id="IPR036396">
    <property type="entry name" value="Cyt_P450_sf"/>
</dbReference>
<dbReference type="AlphaFoldDB" id="A0A1R3GXY4"/>
<evidence type="ECO:0000313" key="3">
    <source>
        <dbReference type="Proteomes" id="UP000188268"/>
    </source>
</evidence>
<gene>
    <name evidence="2" type="ORF">CCACVL1_22595</name>
</gene>
<dbReference type="Gramene" id="OMO62876">
    <property type="protein sequence ID" value="OMO62876"/>
    <property type="gene ID" value="CCACVL1_22595"/>
</dbReference>
<dbReference type="OMA" id="MIFLATM"/>
<evidence type="ECO:0000313" key="2">
    <source>
        <dbReference type="EMBL" id="OMO62876.1"/>
    </source>
</evidence>
<sequence>MEMGLIWMIFLATMGGFAALNLVLKRVNWWLYESKLGEKQYYLPPGDMGWPIIGNMWSFLRAFKSKNPDSFMASIISRLKMVIREEKGKGNPDRNC</sequence>
<proteinExistence type="predicted"/>
<dbReference type="GO" id="GO:0020037">
    <property type="term" value="F:heme binding"/>
    <property type="evidence" value="ECO:0007669"/>
    <property type="project" value="InterPro"/>
</dbReference>
<keyword evidence="1" id="KW-0472">Membrane</keyword>
<name>A0A1R3GXY4_COCAP</name>
<keyword evidence="3" id="KW-1185">Reference proteome</keyword>
<evidence type="ECO:0000256" key="1">
    <source>
        <dbReference type="SAM" id="Phobius"/>
    </source>
</evidence>
<feature type="transmembrane region" description="Helical" evidence="1">
    <location>
        <begin position="6"/>
        <end position="24"/>
    </location>
</feature>
<keyword evidence="1" id="KW-0812">Transmembrane</keyword>
<dbReference type="STRING" id="210143.A0A1R3GXY4"/>
<reference evidence="2 3" key="1">
    <citation type="submission" date="2013-09" db="EMBL/GenBank/DDBJ databases">
        <title>Corchorus capsularis genome sequencing.</title>
        <authorList>
            <person name="Alam M."/>
            <person name="Haque M.S."/>
            <person name="Islam M.S."/>
            <person name="Emdad E.M."/>
            <person name="Islam M.M."/>
            <person name="Ahmed B."/>
            <person name="Halim A."/>
            <person name="Hossen Q.M.M."/>
            <person name="Hossain M.Z."/>
            <person name="Ahmed R."/>
            <person name="Khan M.M."/>
            <person name="Islam R."/>
            <person name="Rashid M.M."/>
            <person name="Khan S.A."/>
            <person name="Rahman M.S."/>
            <person name="Alam M."/>
        </authorList>
    </citation>
    <scope>NUCLEOTIDE SEQUENCE [LARGE SCALE GENOMIC DNA]</scope>
    <source>
        <strain evidence="3">cv. CVL-1</strain>
        <tissue evidence="2">Whole seedling</tissue>
    </source>
</reference>
<dbReference type="GO" id="GO:0005506">
    <property type="term" value="F:iron ion binding"/>
    <property type="evidence" value="ECO:0007669"/>
    <property type="project" value="InterPro"/>
</dbReference>
<dbReference type="Proteomes" id="UP000188268">
    <property type="component" value="Unassembled WGS sequence"/>
</dbReference>
<keyword evidence="1" id="KW-1133">Transmembrane helix</keyword>
<comment type="caution">
    <text evidence="2">The sequence shown here is derived from an EMBL/GenBank/DDBJ whole genome shotgun (WGS) entry which is preliminary data.</text>
</comment>
<dbReference type="GO" id="GO:0004497">
    <property type="term" value="F:monooxygenase activity"/>
    <property type="evidence" value="ECO:0007669"/>
    <property type="project" value="InterPro"/>
</dbReference>
<accession>A0A1R3GXY4</accession>
<dbReference type="Gene3D" id="1.10.630.10">
    <property type="entry name" value="Cytochrome P450"/>
    <property type="match status" value="1"/>
</dbReference>
<dbReference type="GO" id="GO:0016705">
    <property type="term" value="F:oxidoreductase activity, acting on paired donors, with incorporation or reduction of molecular oxygen"/>
    <property type="evidence" value="ECO:0007669"/>
    <property type="project" value="InterPro"/>
</dbReference>
<organism evidence="2 3">
    <name type="scientific">Corchorus capsularis</name>
    <name type="common">Jute</name>
    <dbReference type="NCBI Taxonomy" id="210143"/>
    <lineage>
        <taxon>Eukaryota</taxon>
        <taxon>Viridiplantae</taxon>
        <taxon>Streptophyta</taxon>
        <taxon>Embryophyta</taxon>
        <taxon>Tracheophyta</taxon>
        <taxon>Spermatophyta</taxon>
        <taxon>Magnoliopsida</taxon>
        <taxon>eudicotyledons</taxon>
        <taxon>Gunneridae</taxon>
        <taxon>Pentapetalae</taxon>
        <taxon>rosids</taxon>
        <taxon>malvids</taxon>
        <taxon>Malvales</taxon>
        <taxon>Malvaceae</taxon>
        <taxon>Grewioideae</taxon>
        <taxon>Apeibeae</taxon>
        <taxon>Corchorus</taxon>
    </lineage>
</organism>
<protein>
    <submittedName>
        <fullName evidence="2">Ent-kaurenoic acid oxidase 2-like protein</fullName>
    </submittedName>
</protein>
<dbReference type="EMBL" id="AWWV01013113">
    <property type="protein sequence ID" value="OMO62876.1"/>
    <property type="molecule type" value="Genomic_DNA"/>
</dbReference>